<feature type="domain" description="DUF58" evidence="1">
    <location>
        <begin position="56"/>
        <end position="233"/>
    </location>
</feature>
<dbReference type="PANTHER" id="PTHR33608:SF12">
    <property type="entry name" value="DUF58 DOMAIN-CONTAINING PROTEIN"/>
    <property type="match status" value="1"/>
</dbReference>
<dbReference type="InterPro" id="IPR002881">
    <property type="entry name" value="DUF58"/>
</dbReference>
<accession>A0ABX8WRC7</accession>
<name>A0ABX8WRC7_9GAMM</name>
<evidence type="ECO:0000259" key="1">
    <source>
        <dbReference type="Pfam" id="PF01882"/>
    </source>
</evidence>
<keyword evidence="3" id="KW-1185">Reference proteome</keyword>
<protein>
    <submittedName>
        <fullName evidence="2">DUF58 domain-containing protein</fullName>
    </submittedName>
</protein>
<dbReference type="PANTHER" id="PTHR33608">
    <property type="entry name" value="BLL2464 PROTEIN"/>
    <property type="match status" value="1"/>
</dbReference>
<gene>
    <name evidence="2" type="ORF">H8L67_02395</name>
</gene>
<proteinExistence type="predicted"/>
<organism evidence="2 3">
    <name type="scientific">Lysobacter soyae</name>
    <dbReference type="NCBI Taxonomy" id="2764185"/>
    <lineage>
        <taxon>Bacteria</taxon>
        <taxon>Pseudomonadati</taxon>
        <taxon>Pseudomonadota</taxon>
        <taxon>Gammaproteobacteria</taxon>
        <taxon>Lysobacterales</taxon>
        <taxon>Lysobacteraceae</taxon>
        <taxon>Lysobacter</taxon>
    </lineage>
</organism>
<dbReference type="RefSeq" id="WP_220380197.1">
    <property type="nucleotide sequence ID" value="NZ_CP080544.1"/>
</dbReference>
<sequence length="305" mass="33264">MRTNDSTGQDVTVPTVEALIALRGEVAHHRPARRAQSIKIGPALSPVRGRGMEYAESRDYVAGDDARHIDWRLTARIGRAHTKLFQAETERITAVLIDLSPSLFFGTRTRFKSVQAARVAASALWSAVRDGDRVGLVIPEGTAASPRFASGVRGALPLLHGLAQAYAAPRPRVQGALVNPLSSLAKRLRHGARLVIVADAHSVAEVPDTVWSMLQGIEVHVVLIVDALEQQPPASTLPARVGASRVFLRLGQSETATRWRDYFTTPIEAFKVTAMRQRLRIHLVSTDDNATEWLHGFNAPQAHVA</sequence>
<evidence type="ECO:0000313" key="2">
    <source>
        <dbReference type="EMBL" id="QYR53381.1"/>
    </source>
</evidence>
<dbReference type="Pfam" id="PF01882">
    <property type="entry name" value="DUF58"/>
    <property type="match status" value="1"/>
</dbReference>
<dbReference type="EMBL" id="CP080544">
    <property type="protein sequence ID" value="QYR53381.1"/>
    <property type="molecule type" value="Genomic_DNA"/>
</dbReference>
<evidence type="ECO:0000313" key="3">
    <source>
        <dbReference type="Proteomes" id="UP000824755"/>
    </source>
</evidence>
<dbReference type="Proteomes" id="UP000824755">
    <property type="component" value="Chromosome"/>
</dbReference>
<reference evidence="2 3" key="1">
    <citation type="submission" date="2021-08" db="EMBL/GenBank/DDBJ databases">
        <title>Lysobacter sp. strain CJ11 Genome sequencing and assembly.</title>
        <authorList>
            <person name="Kim I."/>
        </authorList>
    </citation>
    <scope>NUCLEOTIDE SEQUENCE [LARGE SCALE GENOMIC DNA]</scope>
    <source>
        <strain evidence="2 3">CJ11</strain>
    </source>
</reference>